<comment type="caution">
    <text evidence="2">The sequence shown here is derived from an EMBL/GenBank/DDBJ whole genome shotgun (WGS) entry which is preliminary data.</text>
</comment>
<dbReference type="Proteomes" id="UP000034491">
    <property type="component" value="Unassembled WGS sequence"/>
</dbReference>
<accession>A0A0M2RGU4</accession>
<keyword evidence="3" id="KW-1185">Reference proteome</keyword>
<dbReference type="STRING" id="1549748.WH95_01610"/>
<evidence type="ECO:0000313" key="3">
    <source>
        <dbReference type="Proteomes" id="UP000034491"/>
    </source>
</evidence>
<gene>
    <name evidence="2" type="ORF">WH95_01610</name>
</gene>
<evidence type="ECO:0000313" key="2">
    <source>
        <dbReference type="EMBL" id="KKJ78788.1"/>
    </source>
</evidence>
<sequence length="327" mass="37942">MAARWIEEIAGVISRIINASYTLLWRVFILSFLAIFISPLYADDGPPGNNDASLEPKKPLIWFVWDLPPEFIHRGPWKGQGYADKFLAFFIRNLPQYDHSVRVVNIPRWSREVLKPNRCSVHLWGGFFPGELVQSKPYSFTPPHVAIFHKRHQKRIGPKGTVVSLEALLKQPDLKLMIMNVDFNLEAGQSRYPLLYPYLKPYLGAENLIEQYSTENIIDLNLLAHGRADYTLGYPSTIRTQMRVNNLPDEYISYPLKEHNIYKNVYVACRNDPMGQEVIDKINGLLSDETLLEFLSYHEEWNDGDPDFRRTTIDYFITKRPLLNVVE</sequence>
<keyword evidence="1" id="KW-0472">Membrane</keyword>
<evidence type="ECO:0000256" key="1">
    <source>
        <dbReference type="SAM" id="Phobius"/>
    </source>
</evidence>
<evidence type="ECO:0008006" key="4">
    <source>
        <dbReference type="Google" id="ProtNLM"/>
    </source>
</evidence>
<organism evidence="2 3">
    <name type="scientific">Kiloniella litopenaei</name>
    <dbReference type="NCBI Taxonomy" id="1549748"/>
    <lineage>
        <taxon>Bacteria</taxon>
        <taxon>Pseudomonadati</taxon>
        <taxon>Pseudomonadota</taxon>
        <taxon>Alphaproteobacteria</taxon>
        <taxon>Rhodospirillales</taxon>
        <taxon>Kiloniellaceae</taxon>
        <taxon>Kiloniella</taxon>
    </lineage>
</organism>
<protein>
    <recommendedName>
        <fullName evidence="4">Solute-binding protein family 3/N-terminal domain-containing protein</fullName>
    </recommendedName>
</protein>
<keyword evidence="1" id="KW-1133">Transmembrane helix</keyword>
<reference evidence="2 3" key="1">
    <citation type="submission" date="2015-03" db="EMBL/GenBank/DDBJ databases">
        <title>Genome sequence of Kiloniella sp. P1-1, isolated from the gut microflora of Pacific white shrimp, Penaeus vannamei.</title>
        <authorList>
            <person name="Shao Z."/>
            <person name="Wang L."/>
            <person name="Li X."/>
        </authorList>
    </citation>
    <scope>NUCLEOTIDE SEQUENCE [LARGE SCALE GENOMIC DNA]</scope>
    <source>
        <strain evidence="2 3">P1-1</strain>
    </source>
</reference>
<dbReference type="AlphaFoldDB" id="A0A0M2RGU4"/>
<name>A0A0M2RGU4_9PROT</name>
<keyword evidence="1" id="KW-0812">Transmembrane</keyword>
<feature type="transmembrane region" description="Helical" evidence="1">
    <location>
        <begin position="23"/>
        <end position="42"/>
    </location>
</feature>
<proteinExistence type="predicted"/>
<dbReference type="EMBL" id="LANI01000001">
    <property type="protein sequence ID" value="KKJ78788.1"/>
    <property type="molecule type" value="Genomic_DNA"/>
</dbReference>